<name>A0A9X0CL16_9CNID</name>
<comment type="caution">
    <text evidence="1">Lacks conserved residue(s) required for the propagation of feature annotation.</text>
</comment>
<protein>
    <recommendedName>
        <fullName evidence="2">PLAT domain-containing protein</fullName>
    </recommendedName>
</protein>
<evidence type="ECO:0000313" key="4">
    <source>
        <dbReference type="Proteomes" id="UP001163046"/>
    </source>
</evidence>
<dbReference type="AlphaFoldDB" id="A0A9X0CL16"/>
<reference evidence="3" key="1">
    <citation type="submission" date="2023-01" db="EMBL/GenBank/DDBJ databases">
        <title>Genome assembly of the deep-sea coral Lophelia pertusa.</title>
        <authorList>
            <person name="Herrera S."/>
            <person name="Cordes E."/>
        </authorList>
    </citation>
    <scope>NUCLEOTIDE SEQUENCE</scope>
    <source>
        <strain evidence="3">USNM1676648</strain>
        <tissue evidence="3">Polyp</tissue>
    </source>
</reference>
<feature type="domain" description="PLAT" evidence="2">
    <location>
        <begin position="84"/>
        <end position="202"/>
    </location>
</feature>
<dbReference type="SUPFAM" id="SSF49723">
    <property type="entry name" value="Lipase/lipooxygenase domain (PLAT/LH2 domain)"/>
    <property type="match status" value="1"/>
</dbReference>
<evidence type="ECO:0000256" key="1">
    <source>
        <dbReference type="PROSITE-ProRule" id="PRU00152"/>
    </source>
</evidence>
<evidence type="ECO:0000259" key="2">
    <source>
        <dbReference type="PROSITE" id="PS50095"/>
    </source>
</evidence>
<proteinExistence type="predicted"/>
<dbReference type="Proteomes" id="UP001163046">
    <property type="component" value="Unassembled WGS sequence"/>
</dbReference>
<keyword evidence="4" id="KW-1185">Reference proteome</keyword>
<sequence length="220" mass="24575">MAPKKRKDFSCRMSFKTGRTCSTADFFASAVSEDKHLRSYVAVCESPATTVLNPFRGKPDHCRQSSRGNELMAISVYGRVVSDVDYSIIVKTASDDWNAGTDAQIKIRVSGTTGNIAETEIKGRFEKGSVDNIYFQGDDIGHVTGMEIHRNKDGSFPNWKLKKVTIKITGNVDSIFKYNDLVDANKWITLPLSCPSADYYVNNQGYCDVVESRTKENKEE</sequence>
<dbReference type="InterPro" id="IPR036392">
    <property type="entry name" value="PLAT/LH2_dom_sf"/>
</dbReference>
<dbReference type="PANTHER" id="PTHR31718:SF60">
    <property type="entry name" value="LIPOXYGENASE HOMOLOGY DOMAIN-CONTAINING PROTEIN 1"/>
    <property type="match status" value="1"/>
</dbReference>
<dbReference type="PROSITE" id="PS50095">
    <property type="entry name" value="PLAT"/>
    <property type="match status" value="1"/>
</dbReference>
<organism evidence="3 4">
    <name type="scientific">Desmophyllum pertusum</name>
    <dbReference type="NCBI Taxonomy" id="174260"/>
    <lineage>
        <taxon>Eukaryota</taxon>
        <taxon>Metazoa</taxon>
        <taxon>Cnidaria</taxon>
        <taxon>Anthozoa</taxon>
        <taxon>Hexacorallia</taxon>
        <taxon>Scleractinia</taxon>
        <taxon>Caryophylliina</taxon>
        <taxon>Caryophylliidae</taxon>
        <taxon>Desmophyllum</taxon>
    </lineage>
</organism>
<dbReference type="Gene3D" id="2.60.60.20">
    <property type="entry name" value="PLAT/LH2 domain"/>
    <property type="match status" value="1"/>
</dbReference>
<evidence type="ECO:0000313" key="3">
    <source>
        <dbReference type="EMBL" id="KAJ7357647.1"/>
    </source>
</evidence>
<dbReference type="PANTHER" id="PTHR31718">
    <property type="entry name" value="PLAT DOMAIN-CONTAINING PROTEIN"/>
    <property type="match status" value="1"/>
</dbReference>
<accession>A0A9X0CL16</accession>
<dbReference type="InterPro" id="IPR001024">
    <property type="entry name" value="PLAT/LH2_dom"/>
</dbReference>
<comment type="caution">
    <text evidence="3">The sequence shown here is derived from an EMBL/GenBank/DDBJ whole genome shotgun (WGS) entry which is preliminary data.</text>
</comment>
<dbReference type="EMBL" id="MU827319">
    <property type="protein sequence ID" value="KAJ7357647.1"/>
    <property type="molecule type" value="Genomic_DNA"/>
</dbReference>
<gene>
    <name evidence="3" type="ORF">OS493_023778</name>
</gene>
<dbReference type="Pfam" id="PF01477">
    <property type="entry name" value="PLAT"/>
    <property type="match status" value="1"/>
</dbReference>